<evidence type="ECO:0000313" key="1">
    <source>
        <dbReference type="EMBL" id="KAE9082468.1"/>
    </source>
</evidence>
<feature type="non-terminal residue" evidence="3">
    <location>
        <position position="1"/>
    </location>
</feature>
<dbReference type="Proteomes" id="UP000441208">
    <property type="component" value="Unassembled WGS sequence"/>
</dbReference>
<evidence type="ECO:0000313" key="5">
    <source>
        <dbReference type="Proteomes" id="UP000440367"/>
    </source>
</evidence>
<protein>
    <submittedName>
        <fullName evidence="3">Uncharacterized protein</fullName>
    </submittedName>
</protein>
<comment type="caution">
    <text evidence="3">The sequence shown here is derived from an EMBL/GenBank/DDBJ whole genome shotgun (WGS) entry which is preliminary data.</text>
</comment>
<reference evidence="4 5" key="1">
    <citation type="submission" date="2018-08" db="EMBL/GenBank/DDBJ databases">
        <title>Genomic investigation of the strawberry pathogen Phytophthora fragariae indicates pathogenicity is determined by transcriptional variation in three key races.</title>
        <authorList>
            <person name="Adams T.M."/>
            <person name="Armitage A.D."/>
            <person name="Sobczyk M.K."/>
            <person name="Bates H.J."/>
            <person name="Dunwell J.M."/>
            <person name="Nellist C.F."/>
            <person name="Harrison R.J."/>
        </authorList>
    </citation>
    <scope>NUCLEOTIDE SEQUENCE [LARGE SCALE GENOMIC DNA]</scope>
    <source>
        <strain evidence="3 5">BC-1</strain>
        <strain evidence="2 4">NOV-27</strain>
        <strain evidence="1 6">NOV-71</strain>
    </source>
</reference>
<name>A0A6A3XZP2_9STRA</name>
<gene>
    <name evidence="3" type="ORF">PF002_g19373</name>
    <name evidence="2" type="ORF">PF005_g22629</name>
    <name evidence="1" type="ORF">PF007_g22280</name>
</gene>
<evidence type="ECO:0000313" key="3">
    <source>
        <dbReference type="EMBL" id="KAE9208523.1"/>
    </source>
</evidence>
<dbReference type="EMBL" id="QXFZ01001971">
    <property type="protein sequence ID" value="KAE9082468.1"/>
    <property type="molecule type" value="Genomic_DNA"/>
</dbReference>
<evidence type="ECO:0000313" key="2">
    <source>
        <dbReference type="EMBL" id="KAE9182058.1"/>
    </source>
</evidence>
<dbReference type="EMBL" id="QXGD01001336">
    <property type="protein sequence ID" value="KAE9208523.1"/>
    <property type="molecule type" value="Genomic_DNA"/>
</dbReference>
<keyword evidence="4" id="KW-1185">Reference proteome</keyword>
<accession>A0A6A3XZP2</accession>
<dbReference type="Proteomes" id="UP000440367">
    <property type="component" value="Unassembled WGS sequence"/>
</dbReference>
<proteinExistence type="predicted"/>
<dbReference type="AlphaFoldDB" id="A0A6A3XZP2"/>
<evidence type="ECO:0000313" key="6">
    <source>
        <dbReference type="Proteomes" id="UP000441208"/>
    </source>
</evidence>
<evidence type="ECO:0000313" key="4">
    <source>
        <dbReference type="Proteomes" id="UP000433483"/>
    </source>
</evidence>
<organism evidence="3 5">
    <name type="scientific">Phytophthora fragariae</name>
    <dbReference type="NCBI Taxonomy" id="53985"/>
    <lineage>
        <taxon>Eukaryota</taxon>
        <taxon>Sar</taxon>
        <taxon>Stramenopiles</taxon>
        <taxon>Oomycota</taxon>
        <taxon>Peronosporomycetes</taxon>
        <taxon>Peronosporales</taxon>
        <taxon>Peronosporaceae</taxon>
        <taxon>Phytophthora</taxon>
    </lineage>
</organism>
<dbReference type="Proteomes" id="UP000433483">
    <property type="component" value="Unassembled WGS sequence"/>
</dbReference>
<sequence>NINVLPGQNARYLAAGSGFQEESCSPAPEMVAKSPRVHVSSGLDGDSGGSLVCTIGVDVDAWNPEARTPKASYDECYKQFREV</sequence>
<dbReference type="EMBL" id="QXGB01002057">
    <property type="protein sequence ID" value="KAE9182058.1"/>
    <property type="molecule type" value="Genomic_DNA"/>
</dbReference>